<evidence type="ECO:0000313" key="2">
    <source>
        <dbReference type="Proteomes" id="UP000663992"/>
    </source>
</evidence>
<dbReference type="RefSeq" id="WP_206596419.1">
    <property type="nucleotide sequence ID" value="NZ_JAFKCS010000079.1"/>
</dbReference>
<proteinExistence type="predicted"/>
<protein>
    <submittedName>
        <fullName evidence="1">Uncharacterized protein</fullName>
    </submittedName>
</protein>
<keyword evidence="2" id="KW-1185">Reference proteome</keyword>
<reference evidence="1 2" key="1">
    <citation type="submission" date="2021-03" db="EMBL/GenBank/DDBJ databases">
        <title>novel species isolated from a fishpond in China.</title>
        <authorList>
            <person name="Lu H."/>
            <person name="Cai Z."/>
        </authorList>
    </citation>
    <scope>NUCLEOTIDE SEQUENCE [LARGE SCALE GENOMIC DNA]</scope>
    <source>
        <strain evidence="1 2">Y57</strain>
    </source>
</reference>
<organism evidence="1 2">
    <name type="scientific">Bowmanella yangjiangensis</name>
    <dbReference type="NCBI Taxonomy" id="2811230"/>
    <lineage>
        <taxon>Bacteria</taxon>
        <taxon>Pseudomonadati</taxon>
        <taxon>Pseudomonadota</taxon>
        <taxon>Gammaproteobacteria</taxon>
        <taxon>Alteromonadales</taxon>
        <taxon>Alteromonadaceae</taxon>
        <taxon>Bowmanella</taxon>
    </lineage>
</organism>
<accession>A0ABS3CZG2</accession>
<sequence length="352" mass="40081">MKKKTYGPALYFASDKNIFDALIQHKVDAPTLASLFERRNTIVSKKTPRDELAEYFSRLTHDYYDHRTISQKLGSPPRRERTTSMDLVGKIDPENMRLALEEIKKDISAGGDTAHISRNGNNFSILIQYSLIDYKKTEFSQVQIKDGVIEFIQTTEGYLIRNAQNEFMNTVRDEVVAKVDKEIEGLEKVTVSLYEIIDPKLRTKFFIDLINGLEGFSRRDVSDVYVHKPKPTKSDHLELTSDDDETHIEKVLLKGNGVTRSALLIELTSDEYYIVKIGWTMQRTLGNGDIYDIEVLFADPVNCTGFSILLKGVYPYVDGKPGKRRPPLKSEIDEISRIVETTARSLMASLKA</sequence>
<comment type="caution">
    <text evidence="1">The sequence shown here is derived from an EMBL/GenBank/DDBJ whole genome shotgun (WGS) entry which is preliminary data.</text>
</comment>
<name>A0ABS3CZG2_9ALTE</name>
<dbReference type="Proteomes" id="UP000663992">
    <property type="component" value="Unassembled WGS sequence"/>
</dbReference>
<gene>
    <name evidence="1" type="ORF">J0A65_21745</name>
</gene>
<evidence type="ECO:0000313" key="1">
    <source>
        <dbReference type="EMBL" id="MBN7822501.1"/>
    </source>
</evidence>
<dbReference type="EMBL" id="JAFKCS010000079">
    <property type="protein sequence ID" value="MBN7822501.1"/>
    <property type="molecule type" value="Genomic_DNA"/>
</dbReference>